<gene>
    <name evidence="1" type="primary">NEU3.3</name>
    <name evidence="1" type="ORF">GBF38_003546</name>
</gene>
<protein>
    <submittedName>
        <fullName evidence="1">Sialidase-3</fullName>
    </submittedName>
</protein>
<organism evidence="1 2">
    <name type="scientific">Nibea albiflora</name>
    <name type="common">Yellow drum</name>
    <name type="synonym">Corvina albiflora</name>
    <dbReference type="NCBI Taxonomy" id="240163"/>
    <lineage>
        <taxon>Eukaryota</taxon>
        <taxon>Metazoa</taxon>
        <taxon>Chordata</taxon>
        <taxon>Craniata</taxon>
        <taxon>Vertebrata</taxon>
        <taxon>Euteleostomi</taxon>
        <taxon>Actinopterygii</taxon>
        <taxon>Neopterygii</taxon>
        <taxon>Teleostei</taxon>
        <taxon>Neoteleostei</taxon>
        <taxon>Acanthomorphata</taxon>
        <taxon>Eupercaria</taxon>
        <taxon>Sciaenidae</taxon>
        <taxon>Nibea</taxon>
    </lineage>
</organism>
<proteinExistence type="predicted"/>
<accession>A0ACB7FL49</accession>
<reference evidence="1" key="1">
    <citation type="submission" date="2020-04" db="EMBL/GenBank/DDBJ databases">
        <title>A chromosome-scale assembly and high-density genetic map of the yellow drum (Nibea albiflora) genome.</title>
        <authorList>
            <person name="Xu D."/>
            <person name="Zhang W."/>
            <person name="Chen R."/>
            <person name="Tan P."/>
            <person name="Wang L."/>
            <person name="Song H."/>
            <person name="Tian L."/>
            <person name="Zhu Q."/>
            <person name="Wang B."/>
        </authorList>
    </citation>
    <scope>NUCLEOTIDE SEQUENCE</scope>
    <source>
        <strain evidence="1">ZJHYS-2018</strain>
    </source>
</reference>
<comment type="caution">
    <text evidence="1">The sequence shown here is derived from an EMBL/GenBank/DDBJ whole genome shotgun (WGS) entry which is preliminary data.</text>
</comment>
<evidence type="ECO:0000313" key="1">
    <source>
        <dbReference type="EMBL" id="KAG8014866.1"/>
    </source>
</evidence>
<keyword evidence="2" id="KW-1185">Reference proteome</keyword>
<feature type="non-terminal residue" evidence="1">
    <location>
        <position position="554"/>
    </location>
</feature>
<sequence>MGNKISRAPQEQTVFLSKDGEVYRIPSLFYDGDRKQFLAFAEQRRTTDDASTKYLVMKTGTLKEETPDVKRIEWSELKLVKEALLEGYRPMNPCPVYDKTTNTLFLFFICVEGTVSECWQRFWGCNKARLCYVTSTDEGQTWSTVTDLTDNPELAPIKTWATFAVGPGHGIQMESGRLVVPLYGYAPRSASSSFIMFYSAVARALYLYSDDEGKNWRFSNMLQTKSVECEMAEINDNTIYCNARSEGGYRVEAIDENKGVGLFPLPPANKLVETGGGCQGSVVSFPAAGEDTNPNKWLLFTHPSDRSERVNLGVYLNKSPRDPNTWSTPWILNSGPSGYSDLAYIGDGWFACLVECGEKKETEQIAYEVFHYDDIKPGQIDNYTNKARLCYVTSTDEGQTWSTVTDLTDNPELAAIKTWATFAVGPGHRIQMESGRLIVPTYAYTKKDPKSSALFLYRDDSGKTWRLGRMLQNKSNECQMAECFNDEGSSFLYCNARSMKDKVYRIPALFYHKDKQIFLAFAEQRHTTNDASAKKLVMKTGTLKEESSGVKTIE</sequence>
<dbReference type="EMBL" id="CM024789">
    <property type="protein sequence ID" value="KAG8014866.1"/>
    <property type="molecule type" value="Genomic_DNA"/>
</dbReference>
<dbReference type="Proteomes" id="UP000805704">
    <property type="component" value="Chromosome 1"/>
</dbReference>
<name>A0ACB7FL49_NIBAL</name>
<evidence type="ECO:0000313" key="2">
    <source>
        <dbReference type="Proteomes" id="UP000805704"/>
    </source>
</evidence>